<evidence type="ECO:0000256" key="2">
    <source>
        <dbReference type="ARBA" id="ARBA00022475"/>
    </source>
</evidence>
<proteinExistence type="inferred from homology"/>
<evidence type="ECO:0000256" key="6">
    <source>
        <dbReference type="ARBA" id="ARBA00023136"/>
    </source>
</evidence>
<dbReference type="InterPro" id="IPR004681">
    <property type="entry name" value="TRAP_DctM"/>
</dbReference>
<gene>
    <name evidence="9" type="ORF">GTK09_02160</name>
</gene>
<evidence type="ECO:0000256" key="5">
    <source>
        <dbReference type="ARBA" id="ARBA00022989"/>
    </source>
</evidence>
<sequence length="444" mass="46574">MTSLEIGFLLIGLLVGLVLFGMHIAYALLGVAFLGIWLIRGNIDLSLRMLELTAYSGISDYLFATIPLFVLMGLLVSVSNVGRDTFEVAEVLLKRVLCGLGVATVAANTVFAAVTGVSIASAAVFTRVAVPEMTRHGYKASFSAGTVAGSSVLGMLIPPSLLLIIYGVLAEVSIGGMFIAGIVPGVMLALGFVVMLMALAALAPGFVFSDPEAARSRRMDANAGPHLTPGEILLKLVPIILLIILVLGGLYTGFFTPTEAGGVGAFGALLIAIGRRSLDRRKLWQVMKQTGTVSVSILLLLIAASFYSRMLSIAGLPNAIQSLVVDSGFGHWGFVLLYVALVFLMGMILDSTSILLIVVPIAAPIAQGLGFDLFHFGIITVLAVEIGLLTPPFGISVFTVHNTLNDPGTSVEAIFLATMPFILVMLIVLGIVIVAPQTATLFLG</sequence>
<feature type="transmembrane region" description="Helical" evidence="7">
    <location>
        <begin position="142"/>
        <end position="169"/>
    </location>
</feature>
<dbReference type="Proteomes" id="UP000469011">
    <property type="component" value="Unassembled WGS sequence"/>
</dbReference>
<accession>A0A6N9SZU0</accession>
<comment type="similarity">
    <text evidence="7">Belongs to the TRAP transporter large permease family.</text>
</comment>
<dbReference type="RefSeq" id="WP_163460815.1">
    <property type="nucleotide sequence ID" value="NZ_JAAAMG010000001.1"/>
</dbReference>
<dbReference type="NCBIfam" id="TIGR00786">
    <property type="entry name" value="dctM"/>
    <property type="match status" value="1"/>
</dbReference>
<dbReference type="PIRSF" id="PIRSF006066">
    <property type="entry name" value="HI0050"/>
    <property type="match status" value="1"/>
</dbReference>
<evidence type="ECO:0000256" key="7">
    <source>
        <dbReference type="RuleBase" id="RU369079"/>
    </source>
</evidence>
<evidence type="ECO:0000256" key="4">
    <source>
        <dbReference type="ARBA" id="ARBA00022692"/>
    </source>
</evidence>
<feature type="transmembrane region" description="Helical" evidence="7">
    <location>
        <begin position="290"/>
        <end position="308"/>
    </location>
</feature>
<evidence type="ECO:0000313" key="9">
    <source>
        <dbReference type="EMBL" id="NDW03219.1"/>
    </source>
</evidence>
<dbReference type="Pfam" id="PF06808">
    <property type="entry name" value="DctM"/>
    <property type="match status" value="1"/>
</dbReference>
<comment type="subcellular location">
    <subcellularLocation>
        <location evidence="1 7">Cell inner membrane</location>
        <topology evidence="1 7">Multi-pass membrane protein</topology>
    </subcellularLocation>
</comment>
<feature type="transmembrane region" description="Helical" evidence="7">
    <location>
        <begin position="232"/>
        <end position="254"/>
    </location>
</feature>
<keyword evidence="3 7" id="KW-0997">Cell inner membrane</keyword>
<keyword evidence="5 7" id="KW-1133">Transmembrane helix</keyword>
<feature type="transmembrane region" description="Helical" evidence="7">
    <location>
        <begin position="373"/>
        <end position="393"/>
    </location>
</feature>
<keyword evidence="10" id="KW-1185">Reference proteome</keyword>
<evidence type="ECO:0000259" key="8">
    <source>
        <dbReference type="Pfam" id="PF06808"/>
    </source>
</evidence>
<dbReference type="PANTHER" id="PTHR33362:SF5">
    <property type="entry name" value="C4-DICARBOXYLATE TRAP TRANSPORTER LARGE PERMEASE PROTEIN DCTM"/>
    <property type="match status" value="1"/>
</dbReference>
<reference evidence="9 10" key="1">
    <citation type="submission" date="2020-01" db="EMBL/GenBank/DDBJ databases">
        <title>Jiella pacifica sp. nov.</title>
        <authorList>
            <person name="Xue Z."/>
            <person name="Zhu S."/>
            <person name="Chen J."/>
            <person name="Yang J."/>
        </authorList>
    </citation>
    <scope>NUCLEOTIDE SEQUENCE [LARGE SCALE GENOMIC DNA]</scope>
    <source>
        <strain evidence="9 10">40Bstr34</strain>
    </source>
</reference>
<comment type="function">
    <text evidence="7">Part of the tripartite ATP-independent periplasmic (TRAP) transport system.</text>
</comment>
<organism evidence="9 10">
    <name type="scientific">Jiella pacifica</name>
    <dbReference type="NCBI Taxonomy" id="2696469"/>
    <lineage>
        <taxon>Bacteria</taxon>
        <taxon>Pseudomonadati</taxon>
        <taxon>Pseudomonadota</taxon>
        <taxon>Alphaproteobacteria</taxon>
        <taxon>Hyphomicrobiales</taxon>
        <taxon>Aurantimonadaceae</taxon>
        <taxon>Jiella</taxon>
    </lineage>
</organism>
<dbReference type="InterPro" id="IPR010656">
    <property type="entry name" value="DctM"/>
</dbReference>
<dbReference type="GO" id="GO:0005886">
    <property type="term" value="C:plasma membrane"/>
    <property type="evidence" value="ECO:0007669"/>
    <property type="project" value="UniProtKB-SubCell"/>
</dbReference>
<evidence type="ECO:0000256" key="1">
    <source>
        <dbReference type="ARBA" id="ARBA00004429"/>
    </source>
</evidence>
<feature type="transmembrane region" description="Helical" evidence="7">
    <location>
        <begin position="6"/>
        <end position="39"/>
    </location>
</feature>
<protein>
    <recommendedName>
        <fullName evidence="7">TRAP transporter large permease protein</fullName>
    </recommendedName>
</protein>
<dbReference type="PANTHER" id="PTHR33362">
    <property type="entry name" value="SIALIC ACID TRAP TRANSPORTER PERMEASE PROTEIN SIAT-RELATED"/>
    <property type="match status" value="1"/>
</dbReference>
<dbReference type="AlphaFoldDB" id="A0A6N9SZU0"/>
<comment type="subunit">
    <text evidence="7">The complex comprises the extracytoplasmic solute receptor protein and the two transmembrane proteins.</text>
</comment>
<name>A0A6N9SZU0_9HYPH</name>
<keyword evidence="6 7" id="KW-0472">Membrane</keyword>
<keyword evidence="7" id="KW-0813">Transport</keyword>
<feature type="transmembrane region" description="Helical" evidence="7">
    <location>
        <begin position="175"/>
        <end position="208"/>
    </location>
</feature>
<feature type="transmembrane region" description="Helical" evidence="7">
    <location>
        <begin position="413"/>
        <end position="435"/>
    </location>
</feature>
<keyword evidence="2" id="KW-1003">Cell membrane</keyword>
<dbReference type="EMBL" id="JAAAMG010000001">
    <property type="protein sequence ID" value="NDW03219.1"/>
    <property type="molecule type" value="Genomic_DNA"/>
</dbReference>
<comment type="caution">
    <text evidence="7">Lacks conserved residue(s) required for the propagation of feature annotation.</text>
</comment>
<comment type="caution">
    <text evidence="9">The sequence shown here is derived from an EMBL/GenBank/DDBJ whole genome shotgun (WGS) entry which is preliminary data.</text>
</comment>
<feature type="transmembrane region" description="Helical" evidence="7">
    <location>
        <begin position="60"/>
        <end position="82"/>
    </location>
</feature>
<feature type="transmembrane region" description="Helical" evidence="7">
    <location>
        <begin position="102"/>
        <end position="130"/>
    </location>
</feature>
<feature type="transmembrane region" description="Helical" evidence="7">
    <location>
        <begin position="260"/>
        <end position="278"/>
    </location>
</feature>
<evidence type="ECO:0000256" key="3">
    <source>
        <dbReference type="ARBA" id="ARBA00022519"/>
    </source>
</evidence>
<feature type="domain" description="TRAP C4-dicarboxylate transport system permease DctM subunit" evidence="8">
    <location>
        <begin position="12"/>
        <end position="437"/>
    </location>
</feature>
<dbReference type="GO" id="GO:0022857">
    <property type="term" value="F:transmembrane transporter activity"/>
    <property type="evidence" value="ECO:0007669"/>
    <property type="project" value="UniProtKB-UniRule"/>
</dbReference>
<keyword evidence="4 7" id="KW-0812">Transmembrane</keyword>
<evidence type="ECO:0000313" key="10">
    <source>
        <dbReference type="Proteomes" id="UP000469011"/>
    </source>
</evidence>